<evidence type="ECO:0000313" key="3">
    <source>
        <dbReference type="EMBL" id="PIC21001.1"/>
    </source>
</evidence>
<dbReference type="EMBL" id="PDUG01000006">
    <property type="protein sequence ID" value="PIC21001.1"/>
    <property type="molecule type" value="Genomic_DNA"/>
</dbReference>
<evidence type="ECO:0000256" key="1">
    <source>
        <dbReference type="SAM" id="MobiDB-lite"/>
    </source>
</evidence>
<proteinExistence type="predicted"/>
<keyword evidence="2" id="KW-0732">Signal</keyword>
<reference evidence="4" key="1">
    <citation type="submission" date="2017-10" db="EMBL/GenBank/DDBJ databases">
        <title>Rapid genome shrinkage in a self-fertile nematode reveals novel sperm competition proteins.</title>
        <authorList>
            <person name="Yin D."/>
            <person name="Schwarz E.M."/>
            <person name="Thomas C.G."/>
            <person name="Felde R.L."/>
            <person name="Korf I.F."/>
            <person name="Cutter A.D."/>
            <person name="Schartner C.M."/>
            <person name="Ralston E.J."/>
            <person name="Meyer B.J."/>
            <person name="Haag E.S."/>
        </authorList>
    </citation>
    <scope>NUCLEOTIDE SEQUENCE [LARGE SCALE GENOMIC DNA]</scope>
    <source>
        <strain evidence="4">JU1422</strain>
    </source>
</reference>
<sequence length="152" mass="18128">MNLLLHIFVILFLPAASTRNATRLNNLDKYIGSANDRSWEGQRKAYSFLARYHSRIQDLLTANYHSNKWTRRKMSRRRRIRPRLLKGKEPGKPDRHQDQLGEEPYNLLVEQAEEPSVEQLKDQGQDEELFEELLEEQLKDQERDEEQPEQLQ</sequence>
<dbReference type="AlphaFoldDB" id="A0A2G5T1L1"/>
<feature type="signal peptide" evidence="2">
    <location>
        <begin position="1"/>
        <end position="18"/>
    </location>
</feature>
<name>A0A2G5T1L1_9PELO</name>
<feature type="compositionally biased region" description="Basic and acidic residues" evidence="1">
    <location>
        <begin position="86"/>
        <end position="99"/>
    </location>
</feature>
<feature type="region of interest" description="Disordered" evidence="1">
    <location>
        <begin position="69"/>
        <end position="105"/>
    </location>
</feature>
<dbReference type="Proteomes" id="UP000230233">
    <property type="component" value="Chromosome X"/>
</dbReference>
<gene>
    <name evidence="3" type="primary">Cnig_chr_X.g25995</name>
    <name evidence="3" type="ORF">B9Z55_025995</name>
</gene>
<comment type="caution">
    <text evidence="3">The sequence shown here is derived from an EMBL/GenBank/DDBJ whole genome shotgun (WGS) entry which is preliminary data.</text>
</comment>
<organism evidence="3 4">
    <name type="scientific">Caenorhabditis nigoni</name>
    <dbReference type="NCBI Taxonomy" id="1611254"/>
    <lineage>
        <taxon>Eukaryota</taxon>
        <taxon>Metazoa</taxon>
        <taxon>Ecdysozoa</taxon>
        <taxon>Nematoda</taxon>
        <taxon>Chromadorea</taxon>
        <taxon>Rhabditida</taxon>
        <taxon>Rhabditina</taxon>
        <taxon>Rhabditomorpha</taxon>
        <taxon>Rhabditoidea</taxon>
        <taxon>Rhabditidae</taxon>
        <taxon>Peloderinae</taxon>
        <taxon>Caenorhabditis</taxon>
    </lineage>
</organism>
<evidence type="ECO:0000256" key="2">
    <source>
        <dbReference type="SAM" id="SignalP"/>
    </source>
</evidence>
<keyword evidence="4" id="KW-1185">Reference proteome</keyword>
<feature type="compositionally biased region" description="Basic residues" evidence="1">
    <location>
        <begin position="69"/>
        <end position="85"/>
    </location>
</feature>
<accession>A0A2G5T1L1</accession>
<feature type="chain" id="PRO_5013889080" evidence="2">
    <location>
        <begin position="19"/>
        <end position="152"/>
    </location>
</feature>
<protein>
    <submittedName>
        <fullName evidence="3">Uncharacterized protein</fullName>
    </submittedName>
</protein>
<evidence type="ECO:0000313" key="4">
    <source>
        <dbReference type="Proteomes" id="UP000230233"/>
    </source>
</evidence>